<organism evidence="2 3">
    <name type="scientific">Microbispora rosea</name>
    <dbReference type="NCBI Taxonomy" id="58117"/>
    <lineage>
        <taxon>Bacteria</taxon>
        <taxon>Bacillati</taxon>
        <taxon>Actinomycetota</taxon>
        <taxon>Actinomycetes</taxon>
        <taxon>Streptosporangiales</taxon>
        <taxon>Streptosporangiaceae</taxon>
        <taxon>Microbispora</taxon>
    </lineage>
</organism>
<accession>A0A1N7FJ94</accession>
<feature type="compositionally biased region" description="Low complexity" evidence="1">
    <location>
        <begin position="260"/>
        <end position="292"/>
    </location>
</feature>
<dbReference type="OrthoDB" id="3456855at2"/>
<dbReference type="AlphaFoldDB" id="A0A1N7FJ94"/>
<evidence type="ECO:0000313" key="2">
    <source>
        <dbReference type="EMBL" id="SIS00360.1"/>
    </source>
</evidence>
<evidence type="ECO:0000256" key="1">
    <source>
        <dbReference type="SAM" id="MobiDB-lite"/>
    </source>
</evidence>
<reference evidence="3" key="1">
    <citation type="submission" date="2017-01" db="EMBL/GenBank/DDBJ databases">
        <authorList>
            <person name="Varghese N."/>
            <person name="Submissions S."/>
        </authorList>
    </citation>
    <scope>NUCLEOTIDE SEQUENCE [LARGE SCALE GENOMIC DNA]</scope>
    <source>
        <strain evidence="3">ATCC 12950</strain>
    </source>
</reference>
<sequence length="508" mass="51579">MNDVIRRLQDAAHAVGETVDAVPPFGPGATPARRRMHVGAGRGRTWLMPVAAAAAVTLAVAGGAAVARHGGGTDDTAAGIAVGPAADPVFLAHIGDPGDITIRSVTDGRSTDVVPRPATDEGFFAVQATRDNRVFYAATISDGCRSRLYQFTLNGEGKVASHGELPYAPPGGTEITALAVSGDGATLAYGLSSCESEQPRVSLVVTDTATGGSRTWTSTHPASIRDLSLTEDGRRVLLTRAMGTAFGISEVHRPPRSEPPDSSAEPSPVNTATSAPGAEASAAFESASADPAATPPAPDSGVPGEAGASAVPSASDSPGADVAVAASDLPGALPDGWGCSVRSMGAEPSGSPDATPNAKVAWACSGPRDPVLLDTGVAGTLDDARVIKLTTTTGTPPALIFGATITPDGSRVIAAQTTLKLSTAEEAARKDDFDGIVAYDLEGRQIEVLYAHGDRGVVPIGMLDVDGTGRNFLVSRPGELGEITPSGYRTLRSYDVPPQGVPVGKVAW</sequence>
<feature type="compositionally biased region" description="Basic and acidic residues" evidence="1">
    <location>
        <begin position="250"/>
        <end position="259"/>
    </location>
</feature>
<dbReference type="Proteomes" id="UP000186096">
    <property type="component" value="Unassembled WGS sequence"/>
</dbReference>
<dbReference type="RefSeq" id="WP_076439191.1">
    <property type="nucleotide sequence ID" value="NZ_FTNI01000022.1"/>
</dbReference>
<evidence type="ECO:0000313" key="3">
    <source>
        <dbReference type="Proteomes" id="UP000186096"/>
    </source>
</evidence>
<protein>
    <submittedName>
        <fullName evidence="2">Uncharacterized protein</fullName>
    </submittedName>
</protein>
<dbReference type="STRING" id="58117.SAMN05421833_12278"/>
<gene>
    <name evidence="2" type="ORF">SAMN05421833_12278</name>
</gene>
<dbReference type="SUPFAM" id="SSF82171">
    <property type="entry name" value="DPP6 N-terminal domain-like"/>
    <property type="match status" value="1"/>
</dbReference>
<name>A0A1N7FJ94_9ACTN</name>
<proteinExistence type="predicted"/>
<keyword evidence="3" id="KW-1185">Reference proteome</keyword>
<dbReference type="EMBL" id="FTNI01000022">
    <property type="protein sequence ID" value="SIS00360.1"/>
    <property type="molecule type" value="Genomic_DNA"/>
</dbReference>
<feature type="region of interest" description="Disordered" evidence="1">
    <location>
        <begin position="247"/>
        <end position="322"/>
    </location>
</feature>